<feature type="transmembrane region" description="Helical" evidence="1">
    <location>
        <begin position="131"/>
        <end position="153"/>
    </location>
</feature>
<dbReference type="PANTHER" id="PTHR21290:SF27">
    <property type="entry name" value="PHOSPHATIDYLCHOLINE:CERAMIDE CHOLINEPHOSPHOTRANSFERASE 1"/>
    <property type="match status" value="1"/>
</dbReference>
<dbReference type="GO" id="GO:0006686">
    <property type="term" value="P:sphingomyelin biosynthetic process"/>
    <property type="evidence" value="ECO:0007669"/>
    <property type="project" value="TreeGrafter"/>
</dbReference>
<dbReference type="PANTHER" id="PTHR21290">
    <property type="entry name" value="SPHINGOMYELIN SYNTHETASE"/>
    <property type="match status" value="1"/>
</dbReference>
<protein>
    <submittedName>
        <fullName evidence="2">Phosphatidylcholine:ceramide cholinephosphotransferase 1</fullName>
    </submittedName>
</protein>
<reference evidence="2 3" key="1">
    <citation type="submission" date="2015-01" db="EMBL/GenBank/DDBJ databases">
        <title>Evolution of Trichinella species and genotypes.</title>
        <authorList>
            <person name="Korhonen P.K."/>
            <person name="Edoardo P."/>
            <person name="Giuseppe L.R."/>
            <person name="Gasser R.B."/>
        </authorList>
    </citation>
    <scope>NUCLEOTIDE SEQUENCE [LARGE SCALE GENOMIC DNA]</scope>
    <source>
        <strain evidence="2">ISS417</strain>
    </source>
</reference>
<dbReference type="InterPro" id="IPR045221">
    <property type="entry name" value="Sphingomyelin_synth-like"/>
</dbReference>
<sequence length="211" mass="24245">MSILREIDETFKNAQLCNDFYLALAEVNRRRRRRQSFRATATAAAGVVIDLSYKQHKSRCCCCCLRWRLFVFPLLWCMATEDQQIMADRVKLNGHCVESDRGEETVLIELCDNGETSSSSIKKFPKEPKKLLLSVFLLFIAAMTNDVVLAWIHERVPETPPLPDLFFTLVPHFPNALAASEYLIMVSSGIMFIVCLLHRHRFVCSDFAFFT</sequence>
<evidence type="ECO:0000256" key="1">
    <source>
        <dbReference type="SAM" id="Phobius"/>
    </source>
</evidence>
<dbReference type="AlphaFoldDB" id="A0A0V0TJE1"/>
<comment type="caution">
    <text evidence="2">The sequence shown here is derived from an EMBL/GenBank/DDBJ whole genome shotgun (WGS) entry which is preliminary data.</text>
</comment>
<dbReference type="EMBL" id="JYDJ01000242">
    <property type="protein sequence ID" value="KRX39147.1"/>
    <property type="molecule type" value="Genomic_DNA"/>
</dbReference>
<keyword evidence="1" id="KW-0812">Transmembrane</keyword>
<dbReference type="GO" id="GO:0047493">
    <property type="term" value="F:ceramide cholinephosphotransferase activity"/>
    <property type="evidence" value="ECO:0007669"/>
    <property type="project" value="TreeGrafter"/>
</dbReference>
<dbReference type="GO" id="GO:0033188">
    <property type="term" value="F:sphingomyelin synthase activity"/>
    <property type="evidence" value="ECO:0007669"/>
    <property type="project" value="TreeGrafter"/>
</dbReference>
<dbReference type="Proteomes" id="UP000055048">
    <property type="component" value="Unassembled WGS sequence"/>
</dbReference>
<keyword evidence="1" id="KW-1133">Transmembrane helix</keyword>
<evidence type="ECO:0000313" key="3">
    <source>
        <dbReference type="Proteomes" id="UP000055048"/>
    </source>
</evidence>
<evidence type="ECO:0000313" key="2">
    <source>
        <dbReference type="EMBL" id="KRX39147.1"/>
    </source>
</evidence>
<keyword evidence="3" id="KW-1185">Reference proteome</keyword>
<dbReference type="GO" id="GO:0046513">
    <property type="term" value="P:ceramide biosynthetic process"/>
    <property type="evidence" value="ECO:0007669"/>
    <property type="project" value="TreeGrafter"/>
</dbReference>
<accession>A0A0V0TJE1</accession>
<organism evidence="2 3">
    <name type="scientific">Trichinella murrelli</name>
    <dbReference type="NCBI Taxonomy" id="144512"/>
    <lineage>
        <taxon>Eukaryota</taxon>
        <taxon>Metazoa</taxon>
        <taxon>Ecdysozoa</taxon>
        <taxon>Nematoda</taxon>
        <taxon>Enoplea</taxon>
        <taxon>Dorylaimia</taxon>
        <taxon>Trichinellida</taxon>
        <taxon>Trichinellidae</taxon>
        <taxon>Trichinella</taxon>
    </lineage>
</organism>
<feature type="transmembrane region" description="Helical" evidence="1">
    <location>
        <begin position="173"/>
        <end position="197"/>
    </location>
</feature>
<dbReference type="GO" id="GO:0000139">
    <property type="term" value="C:Golgi membrane"/>
    <property type="evidence" value="ECO:0007669"/>
    <property type="project" value="TreeGrafter"/>
</dbReference>
<keyword evidence="1" id="KW-0472">Membrane</keyword>
<dbReference type="GO" id="GO:0005886">
    <property type="term" value="C:plasma membrane"/>
    <property type="evidence" value="ECO:0007669"/>
    <property type="project" value="TreeGrafter"/>
</dbReference>
<name>A0A0V0TJE1_9BILA</name>
<keyword evidence="2" id="KW-0808">Transferase</keyword>
<gene>
    <name evidence="2" type="primary">sms-1</name>
    <name evidence="2" type="ORF">T05_14570</name>
</gene>
<dbReference type="GO" id="GO:0005789">
    <property type="term" value="C:endoplasmic reticulum membrane"/>
    <property type="evidence" value="ECO:0007669"/>
    <property type="project" value="TreeGrafter"/>
</dbReference>
<proteinExistence type="predicted"/>